<protein>
    <submittedName>
        <fullName evidence="1">Uncharacterized protein</fullName>
    </submittedName>
</protein>
<dbReference type="AlphaFoldDB" id="A0AAV4MUD1"/>
<evidence type="ECO:0000313" key="2">
    <source>
        <dbReference type="Proteomes" id="UP001054945"/>
    </source>
</evidence>
<accession>A0AAV4MUD1</accession>
<keyword evidence="2" id="KW-1185">Reference proteome</keyword>
<sequence>MAAPPEEGGVDYAVRDFEAENYPRVLFACLGRVQGSLLRRQNLLIHRRSKVKTSGFCMIFSKTDVFKVILKVANRSVGGRISGKGGMIRSEGRFGSKTNRASDDASEMIWIRRSVPVGKFYKDRHGKIRRIIDYEYGYELVPRFEYLADYEN</sequence>
<proteinExistence type="predicted"/>
<dbReference type="Proteomes" id="UP001054945">
    <property type="component" value="Unassembled WGS sequence"/>
</dbReference>
<reference evidence="1 2" key="1">
    <citation type="submission" date="2021-06" db="EMBL/GenBank/DDBJ databases">
        <title>Caerostris extrusa draft genome.</title>
        <authorList>
            <person name="Kono N."/>
            <person name="Arakawa K."/>
        </authorList>
    </citation>
    <scope>NUCLEOTIDE SEQUENCE [LARGE SCALE GENOMIC DNA]</scope>
</reference>
<comment type="caution">
    <text evidence="1">The sequence shown here is derived from an EMBL/GenBank/DDBJ whole genome shotgun (WGS) entry which is preliminary data.</text>
</comment>
<evidence type="ECO:0000313" key="1">
    <source>
        <dbReference type="EMBL" id="GIX75591.1"/>
    </source>
</evidence>
<organism evidence="1 2">
    <name type="scientific">Caerostris extrusa</name>
    <name type="common">Bark spider</name>
    <name type="synonym">Caerostris bankana</name>
    <dbReference type="NCBI Taxonomy" id="172846"/>
    <lineage>
        <taxon>Eukaryota</taxon>
        <taxon>Metazoa</taxon>
        <taxon>Ecdysozoa</taxon>
        <taxon>Arthropoda</taxon>
        <taxon>Chelicerata</taxon>
        <taxon>Arachnida</taxon>
        <taxon>Araneae</taxon>
        <taxon>Araneomorphae</taxon>
        <taxon>Entelegynae</taxon>
        <taxon>Araneoidea</taxon>
        <taxon>Araneidae</taxon>
        <taxon>Caerostris</taxon>
    </lineage>
</organism>
<dbReference type="EMBL" id="BPLR01002600">
    <property type="protein sequence ID" value="GIX75591.1"/>
    <property type="molecule type" value="Genomic_DNA"/>
</dbReference>
<name>A0AAV4MUD1_CAEEX</name>
<gene>
    <name evidence="1" type="ORF">CEXT_204601</name>
</gene>